<dbReference type="InterPro" id="IPR050491">
    <property type="entry name" value="AmpC-like"/>
</dbReference>
<dbReference type="InterPro" id="IPR001466">
    <property type="entry name" value="Beta-lactam-related"/>
</dbReference>
<dbReference type="PANTHER" id="PTHR46825">
    <property type="entry name" value="D-ALANYL-D-ALANINE-CARBOXYPEPTIDASE/ENDOPEPTIDASE AMPH"/>
    <property type="match status" value="1"/>
</dbReference>
<dbReference type="InterPro" id="IPR012338">
    <property type="entry name" value="Beta-lactam/transpept-like"/>
</dbReference>
<proteinExistence type="predicted"/>
<protein>
    <submittedName>
        <fullName evidence="2">Beta-lactamase class C binding protein</fullName>
    </submittedName>
</protein>
<comment type="caution">
    <text evidence="2">The sequence shown here is derived from an EMBL/GenBank/DDBJ whole genome shotgun (WGS) entry which is preliminary data.</text>
</comment>
<dbReference type="Gene3D" id="3.40.710.10">
    <property type="entry name" value="DD-peptidase/beta-lactamase superfamily"/>
    <property type="match status" value="1"/>
</dbReference>
<reference evidence="2 3" key="1">
    <citation type="submission" date="2020-01" db="EMBL/GenBank/DDBJ databases">
        <title>Kibdelosporangium persica a novel Actinomycetes from a hot desert in Iran.</title>
        <authorList>
            <person name="Safaei N."/>
            <person name="Zaburannyi N."/>
            <person name="Mueller R."/>
            <person name="Wink J."/>
        </authorList>
    </citation>
    <scope>NUCLEOTIDE SEQUENCE [LARGE SCALE GENOMIC DNA]</scope>
    <source>
        <strain evidence="2 3">4NS15</strain>
    </source>
</reference>
<keyword evidence="3" id="KW-1185">Reference proteome</keyword>
<dbReference type="SUPFAM" id="SSF56601">
    <property type="entry name" value="beta-lactamase/transpeptidase-like"/>
    <property type="match status" value="1"/>
</dbReference>
<feature type="domain" description="Beta-lactamase-related" evidence="1">
    <location>
        <begin position="102"/>
        <end position="391"/>
    </location>
</feature>
<evidence type="ECO:0000313" key="2">
    <source>
        <dbReference type="EMBL" id="NRN64662.1"/>
    </source>
</evidence>
<dbReference type="Pfam" id="PF00144">
    <property type="entry name" value="Beta-lactamase"/>
    <property type="match status" value="1"/>
</dbReference>
<dbReference type="Proteomes" id="UP000763557">
    <property type="component" value="Unassembled WGS sequence"/>
</dbReference>
<name>A0ABX2F085_9PSEU</name>
<evidence type="ECO:0000313" key="3">
    <source>
        <dbReference type="Proteomes" id="UP000763557"/>
    </source>
</evidence>
<accession>A0ABX2F085</accession>
<gene>
    <name evidence="2" type="ORF">GC106_18680</name>
</gene>
<organism evidence="2 3">
    <name type="scientific">Kibdelosporangium persicum</name>
    <dbReference type="NCBI Taxonomy" id="2698649"/>
    <lineage>
        <taxon>Bacteria</taxon>
        <taxon>Bacillati</taxon>
        <taxon>Actinomycetota</taxon>
        <taxon>Actinomycetes</taxon>
        <taxon>Pseudonocardiales</taxon>
        <taxon>Pseudonocardiaceae</taxon>
        <taxon>Kibdelosporangium</taxon>
    </lineage>
</organism>
<dbReference type="PANTHER" id="PTHR46825:SF9">
    <property type="entry name" value="BETA-LACTAMASE-RELATED DOMAIN-CONTAINING PROTEIN"/>
    <property type="match status" value="1"/>
</dbReference>
<dbReference type="EMBL" id="JAAATY010000004">
    <property type="protein sequence ID" value="NRN64662.1"/>
    <property type="molecule type" value="Genomic_DNA"/>
</dbReference>
<evidence type="ECO:0000259" key="1">
    <source>
        <dbReference type="Pfam" id="PF00144"/>
    </source>
</evidence>
<sequence>MNGVAGFPATPFVCLRILVGERGEQVRRAGRLRSDFPQLRGRANWKDPRTALRGADFRTMVLAPEGGKIMLRRRTILVGTAAGLAVTATPAFASSDLKSLVDSKVAALAEYDTVAVGAFRGREQYSVRGDRIFQIGSITKTFTAVALALTDHVDDPLARHLPRRFPAPEGVTMGQLSAHTSGLPRLPPGLIEHPDFDLRDPYAHITEEFLITALKQTTLLTPPGTAYLYSNYGAGLLGLALSRNYEALIRHRISIPLRLKDTTLTLTGEQRRRKVQGYDSNGAATPDWRLPLIAGAGGLYGTVDDLLRYMRAHLGDAPGFLKPALNLVQQPRFEISAGYEVGLAWHMYTLPSGRTVTFHDGGTGGFTSIAMFSPKDNTGVAIIVNKFNSEMFSHGTELLEAL</sequence>